<proteinExistence type="predicted"/>
<sequence>METDITNLNLEDKEEEPIPCEKYSRKEDDEHRLCLVGKTLIDCVVHFPSLKRTLVDLWHPLGGVIISDLGGNGSYFDFLQGGYKEGDGWHVVVIQQESYSFSLVDGLARQLGDFIRQFIQYDAVLISRGERRYMRFRVKIDVRLALKRKKKLALGQGRKLGYREDLCPVRKTIMIQEVLDGTHHYEHRQGMRCSLKANG</sequence>
<accession>A0A7J9KAX4</accession>
<organism evidence="1 2">
    <name type="scientific">Gossypium armourianum</name>
    <dbReference type="NCBI Taxonomy" id="34283"/>
    <lineage>
        <taxon>Eukaryota</taxon>
        <taxon>Viridiplantae</taxon>
        <taxon>Streptophyta</taxon>
        <taxon>Embryophyta</taxon>
        <taxon>Tracheophyta</taxon>
        <taxon>Spermatophyta</taxon>
        <taxon>Magnoliopsida</taxon>
        <taxon>eudicotyledons</taxon>
        <taxon>Gunneridae</taxon>
        <taxon>Pentapetalae</taxon>
        <taxon>rosids</taxon>
        <taxon>malvids</taxon>
        <taxon>Malvales</taxon>
        <taxon>Malvaceae</taxon>
        <taxon>Malvoideae</taxon>
        <taxon>Gossypium</taxon>
    </lineage>
</organism>
<dbReference type="AlphaFoldDB" id="A0A7J9KAX4"/>
<name>A0A7J9KAX4_9ROSI</name>
<gene>
    <name evidence="1" type="ORF">Goarm_000750</name>
</gene>
<comment type="caution">
    <text evidence="1">The sequence shown here is derived from an EMBL/GenBank/DDBJ whole genome shotgun (WGS) entry which is preliminary data.</text>
</comment>
<protein>
    <recommendedName>
        <fullName evidence="3">DUF4283 domain-containing protein</fullName>
    </recommendedName>
</protein>
<dbReference type="Proteomes" id="UP000593575">
    <property type="component" value="Unassembled WGS sequence"/>
</dbReference>
<evidence type="ECO:0000313" key="1">
    <source>
        <dbReference type="EMBL" id="MBA0843574.1"/>
    </source>
</evidence>
<reference evidence="1 2" key="1">
    <citation type="journal article" date="2019" name="Genome Biol. Evol.">
        <title>Insights into the evolution of the New World diploid cottons (Gossypium, subgenus Houzingenia) based on genome sequencing.</title>
        <authorList>
            <person name="Grover C.E."/>
            <person name="Arick M.A. 2nd"/>
            <person name="Thrash A."/>
            <person name="Conover J.L."/>
            <person name="Sanders W.S."/>
            <person name="Peterson D.G."/>
            <person name="Frelichowski J.E."/>
            <person name="Scheffler J.A."/>
            <person name="Scheffler B.E."/>
            <person name="Wendel J.F."/>
        </authorList>
    </citation>
    <scope>NUCLEOTIDE SEQUENCE [LARGE SCALE GENOMIC DNA]</scope>
    <source>
        <strain evidence="1">6</strain>
        <tissue evidence="1">Leaf</tissue>
    </source>
</reference>
<dbReference type="EMBL" id="JABFAE010000013">
    <property type="protein sequence ID" value="MBA0843574.1"/>
    <property type="molecule type" value="Genomic_DNA"/>
</dbReference>
<evidence type="ECO:0008006" key="3">
    <source>
        <dbReference type="Google" id="ProtNLM"/>
    </source>
</evidence>
<evidence type="ECO:0000313" key="2">
    <source>
        <dbReference type="Proteomes" id="UP000593575"/>
    </source>
</evidence>
<keyword evidence="2" id="KW-1185">Reference proteome</keyword>